<evidence type="ECO:0000256" key="1">
    <source>
        <dbReference type="ARBA" id="ARBA00004711"/>
    </source>
</evidence>
<dbReference type="Gene3D" id="3.30.420.360">
    <property type="match status" value="1"/>
</dbReference>
<dbReference type="PROSITE" id="PS51163">
    <property type="entry name" value="YRDC"/>
    <property type="match status" value="1"/>
</dbReference>
<dbReference type="Pfam" id="PF07503">
    <property type="entry name" value="zf-HYPF"/>
    <property type="match status" value="2"/>
</dbReference>
<comment type="catalytic activity">
    <reaction evidence="7">
        <text>C-terminal L-cysteinyl-[HypE protein] + carbamoyl phosphate + ATP + H2O = C-terminal S-carboxamide-L-cysteinyl-[HypE protein] + AMP + phosphate + diphosphate + H(+)</text>
        <dbReference type="Rhea" id="RHEA:55636"/>
        <dbReference type="Rhea" id="RHEA-COMP:14247"/>
        <dbReference type="Rhea" id="RHEA-COMP:14392"/>
        <dbReference type="ChEBI" id="CHEBI:15377"/>
        <dbReference type="ChEBI" id="CHEBI:15378"/>
        <dbReference type="ChEBI" id="CHEBI:30616"/>
        <dbReference type="ChEBI" id="CHEBI:33019"/>
        <dbReference type="ChEBI" id="CHEBI:43474"/>
        <dbReference type="ChEBI" id="CHEBI:58228"/>
        <dbReference type="ChEBI" id="CHEBI:76913"/>
        <dbReference type="ChEBI" id="CHEBI:139126"/>
        <dbReference type="ChEBI" id="CHEBI:456215"/>
    </reaction>
</comment>
<dbReference type="InterPro" id="IPR051060">
    <property type="entry name" value="Carbamoyltrans_HypF-like"/>
</dbReference>
<dbReference type="PANTHER" id="PTHR42959">
    <property type="entry name" value="CARBAMOYLTRANSFERASE"/>
    <property type="match status" value="1"/>
</dbReference>
<dbReference type="GO" id="GO:0051604">
    <property type="term" value="P:protein maturation"/>
    <property type="evidence" value="ECO:0007669"/>
    <property type="project" value="TreeGrafter"/>
</dbReference>
<gene>
    <name evidence="12" type="primary">hypF</name>
    <name evidence="12" type="ORF">DSM104329_03417</name>
</gene>
<dbReference type="PROSITE" id="PS51160">
    <property type="entry name" value="ACYLPHOSPHATASE_3"/>
    <property type="match status" value="1"/>
</dbReference>
<dbReference type="InterPro" id="IPR017968">
    <property type="entry name" value="Acylphosphatase_CS"/>
</dbReference>
<evidence type="ECO:0000256" key="6">
    <source>
        <dbReference type="ARBA" id="ARBA00022833"/>
    </source>
</evidence>
<dbReference type="GO" id="GO:0003998">
    <property type="term" value="F:acylphosphatase activity"/>
    <property type="evidence" value="ECO:0007669"/>
    <property type="project" value="UniProtKB-EC"/>
</dbReference>
<evidence type="ECO:0000259" key="11">
    <source>
        <dbReference type="PROSITE" id="PS51163"/>
    </source>
</evidence>
<dbReference type="EMBL" id="CP087164">
    <property type="protein sequence ID" value="UGS37005.1"/>
    <property type="molecule type" value="Genomic_DNA"/>
</dbReference>
<dbReference type="Gene3D" id="3.90.870.50">
    <property type="match status" value="1"/>
</dbReference>
<proteinExistence type="inferred from homology"/>
<feature type="active site" evidence="9">
    <location>
        <position position="25"/>
    </location>
</feature>
<evidence type="ECO:0000256" key="9">
    <source>
        <dbReference type="PROSITE-ProRule" id="PRU00520"/>
    </source>
</evidence>
<comment type="similarity">
    <text evidence="2 8">Belongs to the carbamoyltransferase HypF family.</text>
</comment>
<dbReference type="InterPro" id="IPR001792">
    <property type="entry name" value="Acylphosphatase-like_dom"/>
</dbReference>
<keyword evidence="5" id="KW-0863">Zinc-finger</keyword>
<organism evidence="12 13">
    <name type="scientific">Capillimicrobium parvum</name>
    <dbReference type="NCBI Taxonomy" id="2884022"/>
    <lineage>
        <taxon>Bacteria</taxon>
        <taxon>Bacillati</taxon>
        <taxon>Actinomycetota</taxon>
        <taxon>Thermoleophilia</taxon>
        <taxon>Solirubrobacterales</taxon>
        <taxon>Capillimicrobiaceae</taxon>
        <taxon>Capillimicrobium</taxon>
    </lineage>
</organism>
<evidence type="ECO:0000256" key="5">
    <source>
        <dbReference type="ARBA" id="ARBA00022771"/>
    </source>
</evidence>
<name>A0A9E7C114_9ACTN</name>
<dbReference type="NCBIfam" id="TIGR00143">
    <property type="entry name" value="hypF"/>
    <property type="match status" value="1"/>
</dbReference>
<keyword evidence="3 12" id="KW-0436">Ligase</keyword>
<keyword evidence="4" id="KW-0479">Metal-binding</keyword>
<dbReference type="GO" id="GO:0008270">
    <property type="term" value="F:zinc ion binding"/>
    <property type="evidence" value="ECO:0007669"/>
    <property type="project" value="UniProtKB-KW"/>
</dbReference>
<dbReference type="EC" id="6.2.-.-" evidence="8"/>
<dbReference type="SUPFAM" id="SSF54975">
    <property type="entry name" value="Acylphosphatase/BLUF domain-like"/>
    <property type="match status" value="1"/>
</dbReference>
<dbReference type="InterPro" id="IPR006070">
    <property type="entry name" value="Sua5-like_dom"/>
</dbReference>
<evidence type="ECO:0000256" key="2">
    <source>
        <dbReference type="ARBA" id="ARBA00008097"/>
    </source>
</evidence>
<protein>
    <recommendedName>
        <fullName evidence="8">Carbamoyltransferase</fullName>
        <ecNumber evidence="8">6.2.-.-</ecNumber>
    </recommendedName>
</protein>
<feature type="active site" evidence="9">
    <location>
        <position position="43"/>
    </location>
</feature>
<dbReference type="PIRSF" id="PIRSF006256">
    <property type="entry name" value="CMPcnvr_hdrg_mat"/>
    <property type="match status" value="1"/>
</dbReference>
<reference evidence="12" key="1">
    <citation type="journal article" date="2022" name="Int. J. Syst. Evol. Microbiol.">
        <title>Pseudomonas aegrilactucae sp. nov. and Pseudomonas morbosilactucae sp. nov., pathogens causing bacterial rot of lettuce in Japan.</title>
        <authorList>
            <person name="Sawada H."/>
            <person name="Fujikawa T."/>
            <person name="Satou M."/>
        </authorList>
    </citation>
    <scope>NUCLEOTIDE SEQUENCE</scope>
    <source>
        <strain evidence="12">0166_1</strain>
    </source>
</reference>
<dbReference type="AlphaFoldDB" id="A0A9E7C114"/>
<dbReference type="Pfam" id="PF17788">
    <property type="entry name" value="HypF_C"/>
    <property type="match status" value="1"/>
</dbReference>
<dbReference type="InterPro" id="IPR011125">
    <property type="entry name" value="Znf_HypF"/>
</dbReference>
<dbReference type="InterPro" id="IPR036046">
    <property type="entry name" value="Acylphosphatase-like_dom_sf"/>
</dbReference>
<dbReference type="PROSITE" id="PS00150">
    <property type="entry name" value="ACYLPHOSPHATASE_1"/>
    <property type="match status" value="1"/>
</dbReference>
<sequence>MTVAARGPTRVRARVDGTVQGVGFRPYVYRLAGELGLAGWVGNDELGVVLEVEGAPGAVERFLARLPREAPPLAAVERVGAEEVEPRGERSFVIAPSAQAGEPAAPVAPDAATCAACLRELFDPADRRYRYPFVNCTDCGPRFTIVRAVPYDRARTTMAGFAMCADCRGEYEDPRDRRFHAEPNACPACGPRARLIDGDGRDLRGDAVENAAAALLAGAIVAVKGLGGYHLACRADDEAAVHRLRARKHREEKPFALMAPDAAAAAALVVLDDAELAVLESVERPIVIAPRRPAARVARAVAPATSELGVMLPATPLHHLLLADAGVTLVMTSGNVSDEPIAYEDADARQRLGAIADVLLVHDRPIHMRTDDSVVRAVPGRPPLLMRRARGSVPGSVPLPVVAPRPILAVGAELKSTFCVAKGRRAWVSHHIGDLKSWETLGSFREGVEHFEQLFAVTPEVVAHDEHPDYLSTSEALAREGVDHVAVQHHHAHLAACLAEHGETAAAVGAIFDGAGLGPDGTVWGGELLVGDLGGYRRAGHVLAVRQPGGDRAAREPWRMACAWLVAAGEERRPATFAANVPERDWRAITRMAQSGLGAPVTTSAGRLFDAVAALCGLCARCTYEGQAAMELEAVADPGERGAYPVAVVPGAGGLCLDPRDAVLGAARDAAGGRSPSTISARFHAGLADATATALAELAEAERIRSVVLSGGVFQNRRLTLAVGERVRAAGLRVLVPVRLPPNDGGVSFGQAAVAAWRDLHGGAR</sequence>
<accession>A0A9E7C114</accession>
<dbReference type="InterPro" id="IPR004421">
    <property type="entry name" value="Carbamoyltransferase_HypF"/>
</dbReference>
<comment type="pathway">
    <text evidence="1">Protein modification; [NiFe] hydrogenase maturation.</text>
</comment>
<dbReference type="GO" id="GO:0016874">
    <property type="term" value="F:ligase activity"/>
    <property type="evidence" value="ECO:0007669"/>
    <property type="project" value="UniProtKB-UniRule"/>
</dbReference>
<evidence type="ECO:0000256" key="3">
    <source>
        <dbReference type="ARBA" id="ARBA00022598"/>
    </source>
</evidence>
<evidence type="ECO:0000313" key="13">
    <source>
        <dbReference type="Proteomes" id="UP001162834"/>
    </source>
</evidence>
<dbReference type="PANTHER" id="PTHR42959:SF1">
    <property type="entry name" value="CARBAMOYLTRANSFERASE HYPF"/>
    <property type="match status" value="1"/>
</dbReference>
<keyword evidence="13" id="KW-1185">Reference proteome</keyword>
<evidence type="ECO:0000313" key="12">
    <source>
        <dbReference type="EMBL" id="UGS37005.1"/>
    </source>
</evidence>
<comment type="catalytic activity">
    <reaction evidence="9">
        <text>an acyl phosphate + H2O = a carboxylate + phosphate + H(+)</text>
        <dbReference type="Rhea" id="RHEA:14965"/>
        <dbReference type="ChEBI" id="CHEBI:15377"/>
        <dbReference type="ChEBI" id="CHEBI:15378"/>
        <dbReference type="ChEBI" id="CHEBI:29067"/>
        <dbReference type="ChEBI" id="CHEBI:43474"/>
        <dbReference type="ChEBI" id="CHEBI:59918"/>
        <dbReference type="EC" id="3.6.1.7"/>
    </reaction>
</comment>
<evidence type="ECO:0000256" key="7">
    <source>
        <dbReference type="ARBA" id="ARBA00048220"/>
    </source>
</evidence>
<dbReference type="GO" id="GO:0016743">
    <property type="term" value="F:carboxyl- or carbamoyltransferase activity"/>
    <property type="evidence" value="ECO:0007669"/>
    <property type="project" value="UniProtKB-UniRule"/>
</dbReference>
<dbReference type="Gene3D" id="3.30.420.40">
    <property type="match status" value="1"/>
</dbReference>
<feature type="domain" description="Acylphosphatase-like" evidence="10">
    <location>
        <begin position="10"/>
        <end position="96"/>
    </location>
</feature>
<evidence type="ECO:0000256" key="4">
    <source>
        <dbReference type="ARBA" id="ARBA00022723"/>
    </source>
</evidence>
<keyword evidence="6" id="KW-0862">Zinc</keyword>
<dbReference type="GO" id="GO:0003725">
    <property type="term" value="F:double-stranded RNA binding"/>
    <property type="evidence" value="ECO:0007669"/>
    <property type="project" value="InterPro"/>
</dbReference>
<dbReference type="InterPro" id="IPR017945">
    <property type="entry name" value="DHBP_synth_RibB-like_a/b_dom"/>
</dbReference>
<dbReference type="InterPro" id="IPR055128">
    <property type="entry name" value="HypF_C_2"/>
</dbReference>
<dbReference type="SUPFAM" id="SSF53067">
    <property type="entry name" value="Actin-like ATPase domain"/>
    <property type="match status" value="1"/>
</dbReference>
<dbReference type="KEGG" id="sbae:DSM104329_03417"/>
<dbReference type="Pfam" id="PF01300">
    <property type="entry name" value="Sua5_yciO_yrdC"/>
    <property type="match status" value="1"/>
</dbReference>
<dbReference type="InterPro" id="IPR041440">
    <property type="entry name" value="HypF_C"/>
</dbReference>
<dbReference type="Proteomes" id="UP001162834">
    <property type="component" value="Chromosome"/>
</dbReference>
<dbReference type="Pfam" id="PF00708">
    <property type="entry name" value="Acylphosphatase"/>
    <property type="match status" value="1"/>
</dbReference>
<feature type="domain" description="YrdC-like" evidence="11">
    <location>
        <begin position="205"/>
        <end position="391"/>
    </location>
</feature>
<dbReference type="InterPro" id="IPR043129">
    <property type="entry name" value="ATPase_NBD"/>
</dbReference>
<dbReference type="RefSeq" id="WP_259311068.1">
    <property type="nucleotide sequence ID" value="NZ_CP087164.1"/>
</dbReference>
<keyword evidence="9" id="KW-0378">Hydrolase</keyword>
<evidence type="ECO:0000259" key="10">
    <source>
        <dbReference type="PROSITE" id="PS51160"/>
    </source>
</evidence>
<dbReference type="Pfam" id="PF22521">
    <property type="entry name" value="HypF_C_2"/>
    <property type="match status" value="1"/>
</dbReference>
<dbReference type="Gene3D" id="3.30.110.120">
    <property type="match status" value="1"/>
</dbReference>
<dbReference type="SUPFAM" id="SSF55821">
    <property type="entry name" value="YrdC/RibB"/>
    <property type="match status" value="1"/>
</dbReference>
<evidence type="ECO:0000256" key="8">
    <source>
        <dbReference type="PIRNR" id="PIRNR006256"/>
    </source>
</evidence>